<feature type="compositionally biased region" description="Low complexity" evidence="1">
    <location>
        <begin position="61"/>
        <end position="75"/>
    </location>
</feature>
<feature type="region of interest" description="Disordered" evidence="1">
    <location>
        <begin position="326"/>
        <end position="367"/>
    </location>
</feature>
<protein>
    <submittedName>
        <fullName evidence="2">Uncharacterized protein</fullName>
    </submittedName>
</protein>
<feature type="region of interest" description="Disordered" evidence="1">
    <location>
        <begin position="23"/>
        <end position="46"/>
    </location>
</feature>
<name>A0A428UK98_9HYPO</name>
<comment type="caution">
    <text evidence="2">The sequence shown here is derived from an EMBL/GenBank/DDBJ whole genome shotgun (WGS) entry which is preliminary data.</text>
</comment>
<dbReference type="AlphaFoldDB" id="A0A428UK98"/>
<reference evidence="2 3" key="1">
    <citation type="submission" date="2017-06" db="EMBL/GenBank/DDBJ databases">
        <title>Cmopartive genomic analysis of Ambrosia Fusariam Clade fungi.</title>
        <authorList>
            <person name="Stajich J.E."/>
            <person name="Carrillo J."/>
            <person name="Kijimoto T."/>
            <person name="Eskalen A."/>
            <person name="O'Donnell K."/>
            <person name="Kasson M."/>
        </authorList>
    </citation>
    <scope>NUCLEOTIDE SEQUENCE [LARGE SCALE GENOMIC DNA]</scope>
    <source>
        <strain evidence="2 3">NRRL 20438</strain>
    </source>
</reference>
<evidence type="ECO:0000313" key="3">
    <source>
        <dbReference type="Proteomes" id="UP000288429"/>
    </source>
</evidence>
<feature type="compositionally biased region" description="Polar residues" evidence="1">
    <location>
        <begin position="331"/>
        <end position="348"/>
    </location>
</feature>
<keyword evidence="3" id="KW-1185">Reference proteome</keyword>
<proteinExistence type="predicted"/>
<feature type="region of interest" description="Disordered" evidence="1">
    <location>
        <begin position="61"/>
        <end position="91"/>
    </location>
</feature>
<gene>
    <name evidence="2" type="ORF">CDV31_005286</name>
</gene>
<sequence length="410" mass="45511">MVLWKQNLNEILERVFVIKNSDDPDYDETRVEAEPSVRRNPPRQARPNLAARLAFRSSSQSSASSILPAPSLTSSQRRQLPSPTAGPLLSPGDAFSAFSGFSDEGRTIDKHRPDEALVNMTMLLLMQGACLPLLQQTSYKDYAWSIVHKQYSITRPNLKKNILTARTDGYLQARRPGCLPDENDALAIIEVKPYRRHNPPANLKAVRIQEGAEMASWICTESQKGLLPPDPTTKTYRRLLVSQDFDHVFLTIAEYDDQYVEYVRGTVDGSESHPPPPLQSDVPPPQESDAPSLLPSDAPPPPERTIPPRLKLAIPKRSGGTIKAIKKKTNRGTAITNGGSQGRRTNAAPTDEPEAAPKQTPGSGRNPGFLRMIEFEGFNLQKHTDIREFTVLLYSLTDYLVSKDLALRGQ</sequence>
<accession>A0A428UK98</accession>
<evidence type="ECO:0000256" key="1">
    <source>
        <dbReference type="SAM" id="MobiDB-lite"/>
    </source>
</evidence>
<organism evidence="2 3">
    <name type="scientific">Fusarium ambrosium</name>
    <dbReference type="NCBI Taxonomy" id="131363"/>
    <lineage>
        <taxon>Eukaryota</taxon>
        <taxon>Fungi</taxon>
        <taxon>Dikarya</taxon>
        <taxon>Ascomycota</taxon>
        <taxon>Pezizomycotina</taxon>
        <taxon>Sordariomycetes</taxon>
        <taxon>Hypocreomycetidae</taxon>
        <taxon>Hypocreales</taxon>
        <taxon>Nectriaceae</taxon>
        <taxon>Fusarium</taxon>
        <taxon>Fusarium solani species complex</taxon>
    </lineage>
</organism>
<feature type="compositionally biased region" description="Basic and acidic residues" evidence="1">
    <location>
        <begin position="27"/>
        <end position="37"/>
    </location>
</feature>
<dbReference type="Proteomes" id="UP000288429">
    <property type="component" value="Unassembled WGS sequence"/>
</dbReference>
<evidence type="ECO:0000313" key="2">
    <source>
        <dbReference type="EMBL" id="RSM14704.1"/>
    </source>
</evidence>
<feature type="region of interest" description="Disordered" evidence="1">
    <location>
        <begin position="266"/>
        <end position="313"/>
    </location>
</feature>
<dbReference type="EMBL" id="NIZV01000054">
    <property type="protein sequence ID" value="RSM14704.1"/>
    <property type="molecule type" value="Genomic_DNA"/>
</dbReference>
<feature type="compositionally biased region" description="Pro residues" evidence="1">
    <location>
        <begin position="273"/>
        <end position="286"/>
    </location>
</feature>